<proteinExistence type="predicted"/>
<reference evidence="1 2" key="1">
    <citation type="submission" date="2016-08" db="EMBL/GenBank/DDBJ databases">
        <title>New Insights into Marine Group III Euryarchaeota, from dark to light.</title>
        <authorList>
            <person name="Haro-Moreno J.M."/>
            <person name="Rodriguez-Valera F."/>
            <person name="Lopez-Garcia P."/>
            <person name="Moreira D."/>
            <person name="Martin-Cuadrado A.B."/>
        </authorList>
    </citation>
    <scope>NUCLEOTIDE SEQUENCE [LARGE SCALE GENOMIC DNA]</scope>
    <source>
        <strain evidence="1">CG-Epi5</strain>
    </source>
</reference>
<dbReference type="Proteomes" id="UP000183686">
    <property type="component" value="Unassembled WGS sequence"/>
</dbReference>
<sequence length="325" mass="36387">MNYNYVAFHYFLMKEGLTGITILILLTTMFSGCLENGLFGNEKDNLSIDSPEWKKGDFWEYSVTIDNKQFSTTMVVSIDDDDSDYYIGTGNLDDAKRHAVLNYNPAIGRVQMSDFSIYENNIPQKIADFPLKQDKSWEFGLYGENFKASVIDITETNAEISANAETGAFIKYTFDKNTRWLNNFEYTNSNGEVILIMNLGNYGSGYTGNSYFCRGGDLFDEEFIGPDFGVYDTQFANGGHERYGPWNYIVYYLEADIGSSGSGELILRDQEGTEVLIETFSPGTNQHIMGNVAGSSGNWTLEISLSGNADVRARIAGAIQYTYSV</sequence>
<name>A0A1J5TQ67_9ARCH</name>
<dbReference type="AlphaFoldDB" id="A0A1J5TQ67"/>
<evidence type="ECO:0000313" key="1">
    <source>
        <dbReference type="EMBL" id="OIR22339.1"/>
    </source>
</evidence>
<accession>A0A1J5TQ67</accession>
<comment type="caution">
    <text evidence="1">The sequence shown here is derived from an EMBL/GenBank/DDBJ whole genome shotgun (WGS) entry which is preliminary data.</text>
</comment>
<organism evidence="1 2">
    <name type="scientific">Marine Group III euryarchaeote CG-Epi5</name>
    <dbReference type="NCBI Taxonomy" id="1888999"/>
    <lineage>
        <taxon>Archaea</taxon>
        <taxon>Methanobacteriati</taxon>
        <taxon>Thermoplasmatota</taxon>
        <taxon>Thermoplasmata</taxon>
        <taxon>Candidatus Thermoprofundales</taxon>
    </lineage>
</organism>
<protein>
    <submittedName>
        <fullName evidence="1">Uncharacterized protein</fullName>
    </submittedName>
</protein>
<evidence type="ECO:0000313" key="2">
    <source>
        <dbReference type="Proteomes" id="UP000183686"/>
    </source>
</evidence>
<dbReference type="EMBL" id="MIYW01000008">
    <property type="protein sequence ID" value="OIR22339.1"/>
    <property type="molecule type" value="Genomic_DNA"/>
</dbReference>
<gene>
    <name evidence="1" type="ORF">BEU02_01445</name>
</gene>